<accession>A0A9X4BUV9</accession>
<reference evidence="2" key="1">
    <citation type="journal article" date="2022" name="Phytopathology">
        <title>Whole genome sequencing-based tracing of a 2022 introduction and outbreak of Xanthomonas hortorum pv. pelargonii.</title>
        <authorList>
            <person name="Iruegas Bocardo F."/>
            <person name="Weisberg A.J."/>
            <person name="Riutta E.R."/>
            <person name="Kilday K.B."/>
            <person name="Bonkowski J.C."/>
            <person name="Creswell T.C."/>
            <person name="Daughtrey M."/>
            <person name="Rane K.K."/>
            <person name="Grunwald N.J."/>
            <person name="Chang J.H."/>
            <person name="Putnam M."/>
        </authorList>
    </citation>
    <scope>NUCLEOTIDE SEQUENCE</scope>
    <source>
        <strain evidence="2">22-338</strain>
    </source>
</reference>
<comment type="caution">
    <text evidence="2">The sequence shown here is derived from an EMBL/GenBank/DDBJ whole genome shotgun (WGS) entry which is preliminary data.</text>
</comment>
<dbReference type="RefSeq" id="WP_104551972.1">
    <property type="nucleotide sequence ID" value="NZ_CP168173.1"/>
</dbReference>
<proteinExistence type="predicted"/>
<evidence type="ECO:0000313" key="3">
    <source>
        <dbReference type="Proteomes" id="UP001140230"/>
    </source>
</evidence>
<sequence>MHNHTLRDDLSFCRIGEQLVFLDIGTDRYFRLPGALEHTMLAYLAQDPVSELEISSLVERGLLVERSQSTAGPQPSVMPVARSAMETPIPARRPQLFELLEVLALVLSTRLALKRTPLSKILGSLSAGAQRRRAQQSSVAGLEQRLTDAASVFRHARVCVPVEMRCLLDSVALARFLHRRQLDARIVFGVALDPFSAHCWVQAGDLVLNDTVGNVHAHTPIRVV</sequence>
<dbReference type="Pfam" id="PF13471">
    <property type="entry name" value="Transglut_core3"/>
    <property type="match status" value="1"/>
</dbReference>
<protein>
    <submittedName>
        <fullName evidence="2">Lasso peptide biosynthesis B2 protein</fullName>
    </submittedName>
</protein>
<name>A0A9X4BUV9_9XANT</name>
<organism evidence="2 3">
    <name type="scientific">Xanthomonas hortorum pv. hederae</name>
    <dbReference type="NCBI Taxonomy" id="453603"/>
    <lineage>
        <taxon>Bacteria</taxon>
        <taxon>Pseudomonadati</taxon>
        <taxon>Pseudomonadota</taxon>
        <taxon>Gammaproteobacteria</taxon>
        <taxon>Lysobacterales</taxon>
        <taxon>Lysobacteraceae</taxon>
        <taxon>Xanthomonas</taxon>
    </lineage>
</organism>
<dbReference type="InterPro" id="IPR053521">
    <property type="entry name" value="McjB-like"/>
</dbReference>
<evidence type="ECO:0000313" key="2">
    <source>
        <dbReference type="EMBL" id="MDC8640010.1"/>
    </source>
</evidence>
<dbReference type="InterPro" id="IPR032708">
    <property type="entry name" value="McjB_C"/>
</dbReference>
<dbReference type="NCBIfam" id="NF033537">
    <property type="entry name" value="lasso_biosyn_B2"/>
    <property type="match status" value="1"/>
</dbReference>
<dbReference type="AlphaFoldDB" id="A0A9X4BUV9"/>
<evidence type="ECO:0000259" key="1">
    <source>
        <dbReference type="Pfam" id="PF13471"/>
    </source>
</evidence>
<feature type="domain" description="Microcin J25-processing protein McjB C-terminal" evidence="1">
    <location>
        <begin position="106"/>
        <end position="222"/>
    </location>
</feature>
<gene>
    <name evidence="2" type="ORF">NY667_19925</name>
</gene>
<reference evidence="2" key="2">
    <citation type="submission" date="2022-08" db="EMBL/GenBank/DDBJ databases">
        <authorList>
            <person name="Iruegas-Bocardo F."/>
            <person name="Weisberg A.J."/>
            <person name="Riutta E.R."/>
            <person name="Kilday K."/>
            <person name="Bonkowski J.C."/>
            <person name="Creswell T."/>
            <person name="Daughtrey M.L."/>
            <person name="Rane K."/>
            <person name="Grunwald N.J."/>
            <person name="Chang J.H."/>
            <person name="Putnam M.L."/>
        </authorList>
    </citation>
    <scope>NUCLEOTIDE SEQUENCE</scope>
    <source>
        <strain evidence="2">22-338</strain>
    </source>
</reference>
<dbReference type="EMBL" id="JANWTP010000091">
    <property type="protein sequence ID" value="MDC8640010.1"/>
    <property type="molecule type" value="Genomic_DNA"/>
</dbReference>
<dbReference type="Proteomes" id="UP001140230">
    <property type="component" value="Unassembled WGS sequence"/>
</dbReference>